<dbReference type="Pfam" id="PF08242">
    <property type="entry name" value="Methyltransf_12"/>
    <property type="match status" value="1"/>
</dbReference>
<dbReference type="GO" id="GO:0102208">
    <property type="term" value="F:2-polyprenyl-6-hydroxyphenol methylase activity"/>
    <property type="evidence" value="ECO:0007669"/>
    <property type="project" value="UniProtKB-EC"/>
</dbReference>
<reference evidence="3" key="1">
    <citation type="journal article" date="2019" name="Int. J. Syst. Evol. Microbiol.">
        <title>The Global Catalogue of Microorganisms (GCM) 10K type strain sequencing project: providing services to taxonomists for standard genome sequencing and annotation.</title>
        <authorList>
            <consortium name="The Broad Institute Genomics Platform"/>
            <consortium name="The Broad Institute Genome Sequencing Center for Infectious Disease"/>
            <person name="Wu L."/>
            <person name="Ma J."/>
        </authorList>
    </citation>
    <scope>NUCLEOTIDE SEQUENCE [LARGE SCALE GENOMIC DNA]</scope>
    <source>
        <strain evidence="3">CCUG 51943</strain>
    </source>
</reference>
<proteinExistence type="predicted"/>
<name>A0ABW1Q9Q3_9CORY</name>
<keyword evidence="2" id="KW-0489">Methyltransferase</keyword>
<dbReference type="RefSeq" id="WP_377000406.1">
    <property type="nucleotide sequence ID" value="NZ_JBHSQE010000003.1"/>
</dbReference>
<sequence length="204" mass="22509">MPVEHYWNHNTAYHPWILSIVAERPRSRVLDVGCGDGLLLARLAPLAGTIVGLEPDPATARAAAARLAHLPHARVEKQTLEEHTPSAPYDIIIFVASLHHMDLGAALSRARELLIPGGELLVVGLSANRSVFDWLVSAVQVLPVRLGSWLHREARDIGVPVAAARESIAEIRATARTILPGARLRRGLYYRYLLRWRKPTTAAR</sequence>
<dbReference type="PANTHER" id="PTHR43861">
    <property type="entry name" value="TRANS-ACONITATE 2-METHYLTRANSFERASE-RELATED"/>
    <property type="match status" value="1"/>
</dbReference>
<dbReference type="InterPro" id="IPR013217">
    <property type="entry name" value="Methyltransf_12"/>
</dbReference>
<evidence type="ECO:0000313" key="3">
    <source>
        <dbReference type="Proteomes" id="UP001596244"/>
    </source>
</evidence>
<dbReference type="CDD" id="cd02440">
    <property type="entry name" value="AdoMet_MTases"/>
    <property type="match status" value="1"/>
</dbReference>
<keyword evidence="3" id="KW-1185">Reference proteome</keyword>
<dbReference type="SUPFAM" id="SSF53335">
    <property type="entry name" value="S-adenosyl-L-methionine-dependent methyltransferases"/>
    <property type="match status" value="1"/>
</dbReference>
<evidence type="ECO:0000259" key="1">
    <source>
        <dbReference type="Pfam" id="PF08242"/>
    </source>
</evidence>
<accession>A0ABW1Q9Q3</accession>
<dbReference type="EC" id="2.1.1.222" evidence="2"/>
<dbReference type="Proteomes" id="UP001596244">
    <property type="component" value="Unassembled WGS sequence"/>
</dbReference>
<protein>
    <submittedName>
        <fullName evidence="2">Class I SAM-dependent methyltransferase</fullName>
        <ecNumber evidence="2">2.1.1.222</ecNumber>
        <ecNumber evidence="2">2.1.1.64</ecNumber>
    </submittedName>
</protein>
<comment type="caution">
    <text evidence="2">The sequence shown here is derived from an EMBL/GenBank/DDBJ whole genome shotgun (WGS) entry which is preliminary data.</text>
</comment>
<dbReference type="Gene3D" id="3.40.50.150">
    <property type="entry name" value="Vaccinia Virus protein VP39"/>
    <property type="match status" value="1"/>
</dbReference>
<gene>
    <name evidence="2" type="ORF">ACFPUZ_04750</name>
</gene>
<dbReference type="InterPro" id="IPR029063">
    <property type="entry name" value="SAM-dependent_MTases_sf"/>
</dbReference>
<dbReference type="PANTHER" id="PTHR43861:SF1">
    <property type="entry name" value="TRANS-ACONITATE 2-METHYLTRANSFERASE"/>
    <property type="match status" value="1"/>
</dbReference>
<keyword evidence="2" id="KW-0808">Transferase</keyword>
<dbReference type="GO" id="GO:0061542">
    <property type="term" value="F:3-demethylubiquinol 3-O-methyltransferase activity"/>
    <property type="evidence" value="ECO:0007669"/>
    <property type="project" value="UniProtKB-EC"/>
</dbReference>
<evidence type="ECO:0000313" key="2">
    <source>
        <dbReference type="EMBL" id="MFC6146111.1"/>
    </source>
</evidence>
<feature type="domain" description="Methyltransferase type 12" evidence="1">
    <location>
        <begin position="30"/>
        <end position="120"/>
    </location>
</feature>
<dbReference type="EMBL" id="JBHSQE010000003">
    <property type="protein sequence ID" value="MFC6146111.1"/>
    <property type="molecule type" value="Genomic_DNA"/>
</dbReference>
<organism evidence="2 3">
    <name type="scientific">Corynebacterium nasicanis</name>
    <dbReference type="NCBI Taxonomy" id="1448267"/>
    <lineage>
        <taxon>Bacteria</taxon>
        <taxon>Bacillati</taxon>
        <taxon>Actinomycetota</taxon>
        <taxon>Actinomycetes</taxon>
        <taxon>Mycobacteriales</taxon>
        <taxon>Corynebacteriaceae</taxon>
        <taxon>Corynebacterium</taxon>
    </lineage>
</organism>
<dbReference type="GO" id="GO:0032259">
    <property type="term" value="P:methylation"/>
    <property type="evidence" value="ECO:0007669"/>
    <property type="project" value="UniProtKB-KW"/>
</dbReference>
<dbReference type="EC" id="2.1.1.64" evidence="2"/>